<dbReference type="PANTHER" id="PTHR30441">
    <property type="entry name" value="DUF748 DOMAIN-CONTAINING PROTEIN"/>
    <property type="match status" value="1"/>
</dbReference>
<dbReference type="InterPro" id="IPR007844">
    <property type="entry name" value="AsmA"/>
</dbReference>
<evidence type="ECO:0000313" key="3">
    <source>
        <dbReference type="Proteomes" id="UP001201273"/>
    </source>
</evidence>
<proteinExistence type="predicted"/>
<feature type="domain" description="AsmA" evidence="1">
    <location>
        <begin position="12"/>
        <end position="118"/>
    </location>
</feature>
<accession>A0ABS8W6F6</accession>
<dbReference type="EMBL" id="JAIMJA010000003">
    <property type="protein sequence ID" value="MCE2593942.1"/>
    <property type="molecule type" value="Genomic_DNA"/>
</dbReference>
<name>A0ABS8W6F6_9GAMM</name>
<dbReference type="Pfam" id="PF05170">
    <property type="entry name" value="AsmA"/>
    <property type="match status" value="1"/>
</dbReference>
<keyword evidence="3" id="KW-1185">Reference proteome</keyword>
<dbReference type="PANTHER" id="PTHR30441:SF4">
    <property type="entry name" value="PROTEIN ASMA"/>
    <property type="match status" value="1"/>
</dbReference>
<evidence type="ECO:0000259" key="1">
    <source>
        <dbReference type="Pfam" id="PF05170"/>
    </source>
</evidence>
<dbReference type="Proteomes" id="UP001201273">
    <property type="component" value="Unassembled WGS sequence"/>
</dbReference>
<comment type="caution">
    <text evidence="2">The sequence shown here is derived from an EMBL/GenBank/DDBJ whole genome shotgun (WGS) entry which is preliminary data.</text>
</comment>
<dbReference type="InterPro" id="IPR052894">
    <property type="entry name" value="AsmA-related"/>
</dbReference>
<evidence type="ECO:0000313" key="2">
    <source>
        <dbReference type="EMBL" id="MCE2593942.1"/>
    </source>
</evidence>
<protein>
    <submittedName>
        <fullName evidence="2">AsmA family protein</fullName>
    </submittedName>
</protein>
<organism evidence="2 3">
    <name type="scientific">Motilimonas cestriensis</name>
    <dbReference type="NCBI Taxonomy" id="2742685"/>
    <lineage>
        <taxon>Bacteria</taxon>
        <taxon>Pseudomonadati</taxon>
        <taxon>Pseudomonadota</taxon>
        <taxon>Gammaproteobacteria</taxon>
        <taxon>Alteromonadales</taxon>
        <taxon>Alteromonadales genera incertae sedis</taxon>
        <taxon>Motilimonas</taxon>
    </lineage>
</organism>
<sequence length="571" mass="64498">MNPTARLMVRIVAGLLLVLLVIISLAALMFNANDYRADIKQWALTNLGFELDIQDIQWNITQPTQLTLTNIKLAMPQQTTDQPIAEIEQIWLQLSSSGWFSRELVIEQVILERPTLSISDNLLLHLQGDNVEPATIEPGNAEPLPIASLQIKQFNINHLNLAVSLSQSPAVMLDDLTMNLHRWQLVQDHQLLTTTAVLDLELAINRIAINAFEVNDIFVSAQLQNQQLEIDQFSANHLKGKLVGELAMNVTPPLALKVKQFSLSDLNLEYSEGWLQNFQANSPQLTIDTESDQGVNQPVESPLFDSILIEQLALSEISFTSYDKKLPLTFNKLNLNLKNLPILSAGQWLDLSQVDQLNSLFNLNMRELYYAGTSITDLTLNSRVKDGKWAFYQVQGNSFDGHFSALFDISLQRYPDLHVSHLTARDLDIGIQPEWLAKSNDDLAEPKDRLLPLNSLVIDKLDLFNLNLLSYADELPLSVRGISLRLEQAQLIKQRHLLTIPPQWSQQASFELIVNEALYQGMKADKIRIKGKLNEDYLNPDMLQRLIPSTPVNVEGKIMDSAPEKRVIRLD</sequence>
<dbReference type="RefSeq" id="WP_233051526.1">
    <property type="nucleotide sequence ID" value="NZ_JAIMJA010000003.1"/>
</dbReference>
<reference evidence="2 3" key="1">
    <citation type="journal article" date="2022" name="Environ. Microbiol. Rep.">
        <title>Eco-phylogenetic analyses reveal divergent evolution of vitamin B12 metabolism in the marine bacterial family 'Psychromonadaceae'.</title>
        <authorList>
            <person name="Jin X."/>
            <person name="Yang Y."/>
            <person name="Cao H."/>
            <person name="Gao B."/>
            <person name="Zhao Z."/>
        </authorList>
    </citation>
    <scope>NUCLEOTIDE SEQUENCE [LARGE SCALE GENOMIC DNA]</scope>
    <source>
        <strain evidence="2 3">MKS20</strain>
    </source>
</reference>
<gene>
    <name evidence="2" type="ORF">K6Y31_03830</name>
</gene>